<name>A0A9P8NZ64_9ASCO</name>
<gene>
    <name evidence="5" type="ORF">OGAPHI_005516</name>
</gene>
<dbReference type="GO" id="GO:0005886">
    <property type="term" value="C:plasma membrane"/>
    <property type="evidence" value="ECO:0007669"/>
    <property type="project" value="UniProtKB-SubCell"/>
</dbReference>
<accession>A0A9P8NZ64</accession>
<dbReference type="GeneID" id="70237480"/>
<evidence type="ECO:0000313" key="5">
    <source>
        <dbReference type="EMBL" id="KAH3662267.1"/>
    </source>
</evidence>
<keyword evidence="6" id="KW-1185">Reference proteome</keyword>
<evidence type="ECO:0000256" key="3">
    <source>
        <dbReference type="ARBA" id="ARBA00053955"/>
    </source>
</evidence>
<dbReference type="PROSITE" id="PS50902">
    <property type="entry name" value="FLAVODOXIN_LIKE"/>
    <property type="match status" value="1"/>
</dbReference>
<dbReference type="OrthoDB" id="504689at2759"/>
<dbReference type="NCBIfam" id="TIGR01755">
    <property type="entry name" value="flav_wrbA"/>
    <property type="match status" value="1"/>
</dbReference>
<dbReference type="PANTHER" id="PTHR30546">
    <property type="entry name" value="FLAVODOXIN-RELATED PROTEIN WRBA-RELATED"/>
    <property type="match status" value="1"/>
</dbReference>
<organism evidence="5 6">
    <name type="scientific">Ogataea philodendri</name>
    <dbReference type="NCBI Taxonomy" id="1378263"/>
    <lineage>
        <taxon>Eukaryota</taxon>
        <taxon>Fungi</taxon>
        <taxon>Dikarya</taxon>
        <taxon>Ascomycota</taxon>
        <taxon>Saccharomycotina</taxon>
        <taxon>Pichiomycetes</taxon>
        <taxon>Pichiales</taxon>
        <taxon>Pichiaceae</taxon>
        <taxon>Ogataea</taxon>
    </lineage>
</organism>
<comment type="subcellular location">
    <subcellularLocation>
        <location evidence="1">Cell membrane</location>
        <topology evidence="1">Peripheral membrane protein</topology>
    </subcellularLocation>
</comment>
<dbReference type="InterPro" id="IPR029039">
    <property type="entry name" value="Flavoprotein-like_sf"/>
</dbReference>
<dbReference type="Proteomes" id="UP000769157">
    <property type="component" value="Unassembled WGS sequence"/>
</dbReference>
<dbReference type="RefSeq" id="XP_046059356.1">
    <property type="nucleotide sequence ID" value="XM_046206708.1"/>
</dbReference>
<dbReference type="SUPFAM" id="SSF52218">
    <property type="entry name" value="Flavoproteins"/>
    <property type="match status" value="1"/>
</dbReference>
<dbReference type="GO" id="GO:0010181">
    <property type="term" value="F:FMN binding"/>
    <property type="evidence" value="ECO:0007669"/>
    <property type="project" value="InterPro"/>
</dbReference>
<dbReference type="AlphaFoldDB" id="A0A9P8NZ64"/>
<proteinExistence type="inferred from homology"/>
<evidence type="ECO:0000259" key="4">
    <source>
        <dbReference type="PROSITE" id="PS50902"/>
    </source>
</evidence>
<dbReference type="NCBIfam" id="NF002999">
    <property type="entry name" value="PRK03767.1"/>
    <property type="match status" value="1"/>
</dbReference>
<dbReference type="GO" id="GO:0003955">
    <property type="term" value="F:NAD(P)H dehydrogenase (quinone) activity"/>
    <property type="evidence" value="ECO:0007669"/>
    <property type="project" value="InterPro"/>
</dbReference>
<reference evidence="5" key="1">
    <citation type="journal article" date="2021" name="Open Biol.">
        <title>Shared evolutionary footprints suggest mitochondrial oxidative damage underlies multiple complex I losses in fungi.</title>
        <authorList>
            <person name="Schikora-Tamarit M.A."/>
            <person name="Marcet-Houben M."/>
            <person name="Nosek J."/>
            <person name="Gabaldon T."/>
        </authorList>
    </citation>
    <scope>NUCLEOTIDE SEQUENCE</scope>
    <source>
        <strain evidence="5">CBS6075</strain>
    </source>
</reference>
<dbReference type="Gene3D" id="3.40.50.360">
    <property type="match status" value="1"/>
</dbReference>
<dbReference type="InterPro" id="IPR010089">
    <property type="entry name" value="Flavoprotein_WrbA-like"/>
</dbReference>
<dbReference type="Pfam" id="PF03358">
    <property type="entry name" value="FMN_red"/>
    <property type="match status" value="1"/>
</dbReference>
<protein>
    <recommendedName>
        <fullName evidence="4">Flavodoxin-like domain-containing protein</fullName>
    </recommendedName>
</protein>
<dbReference type="GO" id="GO:0034599">
    <property type="term" value="P:cellular response to oxidative stress"/>
    <property type="evidence" value="ECO:0007669"/>
    <property type="project" value="UniProtKB-ARBA"/>
</dbReference>
<sequence length="200" mass="21206">MAKIAIVIYSLYHHVATLAKEVAKGVEAAGSTVEIFQVPETLTEDVLQKLHAPPRPEFPIATPETLTKYDGILFGFPTRFGNVPAQIKAFFDATGGLWATGGLYHKTAGVFISTGSGGGNEITIVNTLSFFSHQGLIYIPLGYAKAFADLTNLNEVHGGSPWGAGTIAGSDGSRQPTELELKVARIQGEEFATATAKLAK</sequence>
<dbReference type="FunFam" id="3.40.50.360:FF:000001">
    <property type="entry name" value="NAD(P)H dehydrogenase (Quinone) FQR1-like"/>
    <property type="match status" value="1"/>
</dbReference>
<comment type="caution">
    <text evidence="5">The sequence shown here is derived from an EMBL/GenBank/DDBJ whole genome shotgun (WGS) entry which is preliminary data.</text>
</comment>
<evidence type="ECO:0000256" key="2">
    <source>
        <dbReference type="ARBA" id="ARBA00006961"/>
    </source>
</evidence>
<evidence type="ECO:0000313" key="6">
    <source>
        <dbReference type="Proteomes" id="UP000769157"/>
    </source>
</evidence>
<comment type="similarity">
    <text evidence="2">Belongs to the WrbA family.</text>
</comment>
<reference evidence="5" key="2">
    <citation type="submission" date="2021-01" db="EMBL/GenBank/DDBJ databases">
        <authorList>
            <person name="Schikora-Tamarit M.A."/>
        </authorList>
    </citation>
    <scope>NUCLEOTIDE SEQUENCE</scope>
    <source>
        <strain evidence="5">CBS6075</strain>
    </source>
</reference>
<dbReference type="PANTHER" id="PTHR30546:SF23">
    <property type="entry name" value="FLAVOPROTEIN-LIKE PROTEIN YCP4-RELATED"/>
    <property type="match status" value="1"/>
</dbReference>
<dbReference type="InterPro" id="IPR008254">
    <property type="entry name" value="Flavodoxin/NO_synth"/>
</dbReference>
<dbReference type="EMBL" id="JAEUBE010000378">
    <property type="protein sequence ID" value="KAH3662267.1"/>
    <property type="molecule type" value="Genomic_DNA"/>
</dbReference>
<dbReference type="InterPro" id="IPR005025">
    <property type="entry name" value="FMN_Rdtase-like_dom"/>
</dbReference>
<feature type="domain" description="Flavodoxin-like" evidence="4">
    <location>
        <begin position="4"/>
        <end position="191"/>
    </location>
</feature>
<comment type="function">
    <text evidence="3">Flavodoxin-like protein (FLP) that plays a role in cell wall integrity, oxidative stress protection and virulence. FLPs act as NAD(P)H quinone oxidoreductases. Reduces ubiquinone (coenzyme Q), enabling it to serve as an antioxidant in the membrane.</text>
</comment>
<evidence type="ECO:0000256" key="1">
    <source>
        <dbReference type="ARBA" id="ARBA00004202"/>
    </source>
</evidence>